<feature type="transmembrane region" description="Helical" evidence="1">
    <location>
        <begin position="6"/>
        <end position="27"/>
    </location>
</feature>
<keyword evidence="1" id="KW-0812">Transmembrane</keyword>
<accession>A0A6G8PU71</accession>
<dbReference type="RefSeq" id="WP_166395321.1">
    <property type="nucleotide sequence ID" value="NZ_CP045121.1"/>
</dbReference>
<reference evidence="2 3" key="1">
    <citation type="submission" date="2019-10" db="EMBL/GenBank/DDBJ databases">
        <title>Rubrobacter sp nov SCSIO 52915 isolated from a deep-sea sediment in the South China Sea.</title>
        <authorList>
            <person name="Chen R.W."/>
        </authorList>
    </citation>
    <scope>NUCLEOTIDE SEQUENCE [LARGE SCALE GENOMIC DNA]</scope>
    <source>
        <strain evidence="2 3">SCSIO 52915</strain>
    </source>
</reference>
<protein>
    <submittedName>
        <fullName evidence="2">Uncharacterized protein</fullName>
    </submittedName>
</protein>
<organism evidence="2 3">
    <name type="scientific">Rubrobacter marinus</name>
    <dbReference type="NCBI Taxonomy" id="2653852"/>
    <lineage>
        <taxon>Bacteria</taxon>
        <taxon>Bacillati</taxon>
        <taxon>Actinomycetota</taxon>
        <taxon>Rubrobacteria</taxon>
        <taxon>Rubrobacterales</taxon>
        <taxon>Rubrobacteraceae</taxon>
        <taxon>Rubrobacter</taxon>
    </lineage>
</organism>
<dbReference type="EMBL" id="CP045121">
    <property type="protein sequence ID" value="QIN77642.1"/>
    <property type="molecule type" value="Genomic_DNA"/>
</dbReference>
<keyword evidence="3" id="KW-1185">Reference proteome</keyword>
<keyword evidence="1" id="KW-0472">Membrane</keyword>
<name>A0A6G8PU71_9ACTN</name>
<sequence length="72" mass="7316">MSTGLAAGLFLVVVGLVALTFGLYALLRGGRGRRGGIGPLSERGVHVVVGVRMTVIGLGSIGFGAYLLWTAS</sequence>
<keyword evidence="1" id="KW-1133">Transmembrane helix</keyword>
<evidence type="ECO:0000313" key="2">
    <source>
        <dbReference type="EMBL" id="QIN77642.1"/>
    </source>
</evidence>
<evidence type="ECO:0000256" key="1">
    <source>
        <dbReference type="SAM" id="Phobius"/>
    </source>
</evidence>
<proteinExistence type="predicted"/>
<feature type="transmembrane region" description="Helical" evidence="1">
    <location>
        <begin position="47"/>
        <end position="69"/>
    </location>
</feature>
<gene>
    <name evidence="2" type="ORF">GBA65_03000</name>
</gene>
<dbReference type="AlphaFoldDB" id="A0A6G8PU71"/>
<dbReference type="KEGG" id="rmar:GBA65_03000"/>
<dbReference type="Proteomes" id="UP000502706">
    <property type="component" value="Chromosome"/>
</dbReference>
<evidence type="ECO:0000313" key="3">
    <source>
        <dbReference type="Proteomes" id="UP000502706"/>
    </source>
</evidence>